<evidence type="ECO:0000256" key="1">
    <source>
        <dbReference type="ARBA" id="ARBA00093462"/>
    </source>
</evidence>
<sequence length="318" mass="35995">MSTGNKRFYWIKLRENFFQQDKIDWLKEQKNGCEYIVLYLQLCLMSANSNGILIRNIGEIMIPYDEKKIAEKTGFPVDTVVVAFGLFRKLGLMFYDPDGSIVLPEVQDSVGSECESAARVRRHRAIKKLLQSNIDVTACNGANPKTLHCNKKVTESVTNLMLQSNENGDKRDKKLQSNKKVTESVTLEKEIDKCSSLSSLKEKQERESDPESQTAGKEVIDLYRNNVSPMMGEIEFERLTDCIGHYGPVWTKDAIVTAVSKGKRSLAYIEGILKNWEVDGHGKSGNRTGQRRVQRKTRKVTDGSETDWDAEAGKGWDD</sequence>
<feature type="region of interest" description="Disordered" evidence="2">
    <location>
        <begin position="198"/>
        <end position="217"/>
    </location>
</feature>
<dbReference type="InterPro" id="IPR053162">
    <property type="entry name" value="DnaD"/>
</dbReference>
<dbReference type="NCBIfam" id="TIGR01446">
    <property type="entry name" value="DnaD_dom"/>
    <property type="match status" value="1"/>
</dbReference>
<dbReference type="InterPro" id="IPR010056">
    <property type="entry name" value="Phage_rep_org__N"/>
</dbReference>
<feature type="domain" description="DnaB/C C-terminal" evidence="3">
    <location>
        <begin position="221"/>
        <end position="280"/>
    </location>
</feature>
<accession>A0A848EUN1</accession>
<dbReference type="PANTHER" id="PTHR37293:SF5">
    <property type="entry name" value="DNA REPLICATION PROTEIN"/>
    <property type="match status" value="1"/>
</dbReference>
<reference evidence="5 6" key="1">
    <citation type="submission" date="2020-04" db="EMBL/GenBank/DDBJ databases">
        <authorList>
            <person name="Hitch T.C.A."/>
            <person name="Wylensek D."/>
            <person name="Clavel T."/>
        </authorList>
    </citation>
    <scope>NUCLEOTIDE SEQUENCE [LARGE SCALE GENOMIC DNA]</scope>
    <source>
        <strain evidence="5 6">WCA-386-APC-2A</strain>
    </source>
</reference>
<feature type="region of interest" description="Disordered" evidence="2">
    <location>
        <begin position="279"/>
        <end position="318"/>
    </location>
</feature>
<dbReference type="EMBL" id="JABBJH010000026">
    <property type="protein sequence ID" value="NMK39946.1"/>
    <property type="molecule type" value="Genomic_DNA"/>
</dbReference>
<gene>
    <name evidence="5" type="ORF">HG933_11340</name>
</gene>
<dbReference type="Proteomes" id="UP000536773">
    <property type="component" value="Unassembled WGS sequence"/>
</dbReference>
<feature type="domain" description="Phage replisome organiser N-terminal" evidence="4">
    <location>
        <begin position="10"/>
        <end position="128"/>
    </location>
</feature>
<name>A0A848EUN1_MEGEL</name>
<dbReference type="PANTHER" id="PTHR37293">
    <property type="entry name" value="PHAGE REPLICATION PROTEIN-RELATED"/>
    <property type="match status" value="1"/>
</dbReference>
<dbReference type="Pfam" id="PF07261">
    <property type="entry name" value="DnaB_2"/>
    <property type="match status" value="1"/>
</dbReference>
<dbReference type="NCBIfam" id="TIGR01714">
    <property type="entry name" value="phage_rep_org_N"/>
    <property type="match status" value="1"/>
</dbReference>
<dbReference type="Pfam" id="PF09681">
    <property type="entry name" value="Phage_rep_org_N"/>
    <property type="match status" value="1"/>
</dbReference>
<dbReference type="AlphaFoldDB" id="A0A848EUN1"/>
<dbReference type="RefSeq" id="WP_169014011.1">
    <property type="nucleotide sequence ID" value="NZ_JABBJH010000026.1"/>
</dbReference>
<evidence type="ECO:0000259" key="3">
    <source>
        <dbReference type="Pfam" id="PF07261"/>
    </source>
</evidence>
<dbReference type="InterPro" id="IPR006343">
    <property type="entry name" value="DnaB/C_C"/>
</dbReference>
<comment type="similarity">
    <text evidence="1">Belongs to the DnaB/DnaD family.</text>
</comment>
<feature type="compositionally biased region" description="Basic and acidic residues" evidence="2">
    <location>
        <begin position="200"/>
        <end position="209"/>
    </location>
</feature>
<dbReference type="Gene3D" id="1.10.10.630">
    <property type="entry name" value="DnaD domain-like"/>
    <property type="match status" value="1"/>
</dbReference>
<proteinExistence type="inferred from homology"/>
<dbReference type="SUPFAM" id="SSF158499">
    <property type="entry name" value="DnaD domain-like"/>
    <property type="match status" value="1"/>
</dbReference>
<evidence type="ECO:0000259" key="4">
    <source>
        <dbReference type="Pfam" id="PF09681"/>
    </source>
</evidence>
<feature type="compositionally biased region" description="Basic residues" evidence="2">
    <location>
        <begin position="289"/>
        <end position="298"/>
    </location>
</feature>
<evidence type="ECO:0000313" key="5">
    <source>
        <dbReference type="EMBL" id="NMK39946.1"/>
    </source>
</evidence>
<organism evidence="5 6">
    <name type="scientific">Megasphaera elsdenii</name>
    <dbReference type="NCBI Taxonomy" id="907"/>
    <lineage>
        <taxon>Bacteria</taxon>
        <taxon>Bacillati</taxon>
        <taxon>Bacillota</taxon>
        <taxon>Negativicutes</taxon>
        <taxon>Veillonellales</taxon>
        <taxon>Veillonellaceae</taxon>
        <taxon>Megasphaera</taxon>
    </lineage>
</organism>
<dbReference type="InterPro" id="IPR034829">
    <property type="entry name" value="DnaD-like_sf"/>
</dbReference>
<evidence type="ECO:0000313" key="6">
    <source>
        <dbReference type="Proteomes" id="UP000536773"/>
    </source>
</evidence>
<evidence type="ECO:0000256" key="2">
    <source>
        <dbReference type="SAM" id="MobiDB-lite"/>
    </source>
</evidence>
<comment type="caution">
    <text evidence="5">The sequence shown here is derived from an EMBL/GenBank/DDBJ whole genome shotgun (WGS) entry which is preliminary data.</text>
</comment>
<protein>
    <submittedName>
        <fullName evidence="5">DnaD domain protein</fullName>
    </submittedName>
</protein>